<dbReference type="AlphaFoldDB" id="A0A7S0RX52"/>
<dbReference type="Pfam" id="PF00042">
    <property type="entry name" value="Globin"/>
    <property type="match status" value="1"/>
</dbReference>
<gene>
    <name evidence="5" type="ORF">POBO1169_LOCUS18693</name>
</gene>
<dbReference type="GO" id="GO:0008941">
    <property type="term" value="F:nitric oxide dioxygenase NAD(P)H activity"/>
    <property type="evidence" value="ECO:0007669"/>
    <property type="project" value="TreeGrafter"/>
</dbReference>
<dbReference type="InterPro" id="IPR000971">
    <property type="entry name" value="Globin"/>
</dbReference>
<dbReference type="GO" id="GO:0020037">
    <property type="term" value="F:heme binding"/>
    <property type="evidence" value="ECO:0007669"/>
    <property type="project" value="InterPro"/>
</dbReference>
<dbReference type="GO" id="GO:0019825">
    <property type="term" value="F:oxygen binding"/>
    <property type="evidence" value="ECO:0007669"/>
    <property type="project" value="InterPro"/>
</dbReference>
<name>A0A7S0RX52_9CHLO</name>
<evidence type="ECO:0000259" key="4">
    <source>
        <dbReference type="PROSITE" id="PS01033"/>
    </source>
</evidence>
<keyword evidence="2" id="KW-0479">Metal-binding</keyword>
<dbReference type="PROSITE" id="PS01033">
    <property type="entry name" value="GLOBIN"/>
    <property type="match status" value="1"/>
</dbReference>
<evidence type="ECO:0000256" key="2">
    <source>
        <dbReference type="ARBA" id="ARBA00022723"/>
    </source>
</evidence>
<dbReference type="GO" id="GO:0046872">
    <property type="term" value="F:metal ion binding"/>
    <property type="evidence" value="ECO:0007669"/>
    <property type="project" value="UniProtKB-KW"/>
</dbReference>
<dbReference type="EMBL" id="HBFA01037407">
    <property type="protein sequence ID" value="CAD8688572.1"/>
    <property type="molecule type" value="Transcribed_RNA"/>
</dbReference>
<dbReference type="PANTHER" id="PTHR43396:SF3">
    <property type="entry name" value="FLAVOHEMOPROTEIN"/>
    <property type="match status" value="1"/>
</dbReference>
<dbReference type="CDD" id="cd12131">
    <property type="entry name" value="HGbI-like"/>
    <property type="match status" value="1"/>
</dbReference>
<reference evidence="5" key="1">
    <citation type="submission" date="2021-01" db="EMBL/GenBank/DDBJ databases">
        <authorList>
            <person name="Corre E."/>
            <person name="Pelletier E."/>
            <person name="Niang G."/>
            <person name="Scheremetjew M."/>
            <person name="Finn R."/>
            <person name="Kale V."/>
            <person name="Holt S."/>
            <person name="Cochrane G."/>
            <person name="Meng A."/>
            <person name="Brown T."/>
            <person name="Cohen L."/>
        </authorList>
    </citation>
    <scope>NUCLEOTIDE SEQUENCE</scope>
    <source>
        <strain evidence="5">CCMP722</strain>
    </source>
</reference>
<dbReference type="InterPro" id="IPR009050">
    <property type="entry name" value="Globin-like_sf"/>
</dbReference>
<dbReference type="GO" id="GO:0071949">
    <property type="term" value="F:FAD binding"/>
    <property type="evidence" value="ECO:0007669"/>
    <property type="project" value="TreeGrafter"/>
</dbReference>
<evidence type="ECO:0000256" key="1">
    <source>
        <dbReference type="ARBA" id="ARBA00022617"/>
    </source>
</evidence>
<dbReference type="PANTHER" id="PTHR43396">
    <property type="entry name" value="FLAVOHEMOPROTEIN"/>
    <property type="match status" value="1"/>
</dbReference>
<keyword evidence="3" id="KW-0408">Iron</keyword>
<dbReference type="GO" id="GO:0046210">
    <property type="term" value="P:nitric oxide catabolic process"/>
    <property type="evidence" value="ECO:0007669"/>
    <property type="project" value="TreeGrafter"/>
</dbReference>
<evidence type="ECO:0000256" key="3">
    <source>
        <dbReference type="ARBA" id="ARBA00023004"/>
    </source>
</evidence>
<sequence>MNAYVISGVALSIAVFARFRSVGKKEMEFSEMKRLVEQSWQKVLPIQDAVPRIFYPKLFEIDPTTKPLFDQSTMEEQGKKLMKALNLSVATLGDLDKLVPVLADLGKRHAHYKVKPEHFDSVGAALIATLAAGLGDAFTPKVKQAWVKLYGIVVGVMKPAMEKELLNL</sequence>
<feature type="domain" description="Globin" evidence="4">
    <location>
        <begin position="26"/>
        <end position="162"/>
    </location>
</feature>
<dbReference type="GO" id="GO:0071500">
    <property type="term" value="P:cellular response to nitrosative stress"/>
    <property type="evidence" value="ECO:0007669"/>
    <property type="project" value="TreeGrafter"/>
</dbReference>
<dbReference type="SUPFAM" id="SSF46458">
    <property type="entry name" value="Globin-like"/>
    <property type="match status" value="1"/>
</dbReference>
<dbReference type="Gene3D" id="1.10.490.10">
    <property type="entry name" value="Globins"/>
    <property type="match status" value="1"/>
</dbReference>
<evidence type="ECO:0000313" key="5">
    <source>
        <dbReference type="EMBL" id="CAD8688572.1"/>
    </source>
</evidence>
<protein>
    <recommendedName>
        <fullName evidence="4">Globin domain-containing protein</fullName>
    </recommendedName>
</protein>
<proteinExistence type="predicted"/>
<dbReference type="InterPro" id="IPR012292">
    <property type="entry name" value="Globin/Proto"/>
</dbReference>
<keyword evidence="1" id="KW-0349">Heme</keyword>
<organism evidence="5">
    <name type="scientific">Pyramimonas obovata</name>
    <dbReference type="NCBI Taxonomy" id="1411642"/>
    <lineage>
        <taxon>Eukaryota</taxon>
        <taxon>Viridiplantae</taxon>
        <taxon>Chlorophyta</taxon>
        <taxon>Pyramimonadophyceae</taxon>
        <taxon>Pyramimonadales</taxon>
        <taxon>Pyramimonadaceae</taxon>
        <taxon>Pyramimonas</taxon>
        <taxon>Pyramimonas incertae sedis</taxon>
    </lineage>
</organism>
<accession>A0A7S0RX52</accession>